<evidence type="ECO:0000256" key="8">
    <source>
        <dbReference type="ARBA" id="ARBA00048721"/>
    </source>
</evidence>
<evidence type="ECO:0000256" key="5">
    <source>
        <dbReference type="ARBA" id="ARBA00022695"/>
    </source>
</evidence>
<dbReference type="EC" id="2.7.7.18" evidence="9"/>
<keyword evidence="6 9" id="KW-0547">Nucleotide-binding</keyword>
<evidence type="ECO:0000256" key="7">
    <source>
        <dbReference type="ARBA" id="ARBA00022840"/>
    </source>
</evidence>
<comment type="pathway">
    <text evidence="2 9">Cofactor biosynthesis; NAD(+) biosynthesis; deamido-NAD(+) from nicotinate D-ribonucleotide: step 1/1.</text>
</comment>
<keyword evidence="12" id="KW-1185">Reference proteome</keyword>
<keyword evidence="4 9" id="KW-0808">Transferase</keyword>
<evidence type="ECO:0000313" key="12">
    <source>
        <dbReference type="Proteomes" id="UP000788426"/>
    </source>
</evidence>
<keyword evidence="7 9" id="KW-0067">ATP-binding</keyword>
<evidence type="ECO:0000313" key="11">
    <source>
        <dbReference type="EMBL" id="MBW4769197.1"/>
    </source>
</evidence>
<evidence type="ECO:0000256" key="6">
    <source>
        <dbReference type="ARBA" id="ARBA00022741"/>
    </source>
</evidence>
<proteinExistence type="inferred from homology"/>
<comment type="similarity">
    <text evidence="3 9">Belongs to the NadD family.</text>
</comment>
<dbReference type="InterPro" id="IPR004821">
    <property type="entry name" value="Cyt_trans-like"/>
</dbReference>
<dbReference type="PANTHER" id="PTHR39321">
    <property type="entry name" value="NICOTINATE-NUCLEOTIDE ADENYLYLTRANSFERASE-RELATED"/>
    <property type="match status" value="1"/>
</dbReference>
<dbReference type="HAMAP" id="MF_00244">
    <property type="entry name" value="NaMN_adenylyltr"/>
    <property type="match status" value="1"/>
</dbReference>
<evidence type="ECO:0000256" key="9">
    <source>
        <dbReference type="HAMAP-Rule" id="MF_00244"/>
    </source>
</evidence>
<evidence type="ECO:0000259" key="10">
    <source>
        <dbReference type="Pfam" id="PF01467"/>
    </source>
</evidence>
<name>A0ABS6YCA0_9BACT</name>
<dbReference type="NCBIfam" id="TIGR00482">
    <property type="entry name" value="nicotinate (nicotinamide) nucleotide adenylyltransferase"/>
    <property type="match status" value="1"/>
</dbReference>
<dbReference type="Proteomes" id="UP000788426">
    <property type="component" value="Unassembled WGS sequence"/>
</dbReference>
<sequence>MKRIGILGGSYNPIHVGHIQLAEHLLRVLSFDEVWLLVSPHNPLKPANDLLPDAIRYQWVAKSIEGMSGLVASDFELGLPQPSYTYNTLTQLTATYPQNEFTLLIGADNWQVFHKWFRAEDIINNYRIAIYPRPGSDAIATPLPPNVQVIDAPLIDISSTMIRQKIRNHENITHLVPKVIQQEVIKTYLNRS</sequence>
<gene>
    <name evidence="9" type="primary">nadD</name>
    <name evidence="11" type="ORF">KZO38_05415</name>
</gene>
<evidence type="ECO:0000256" key="3">
    <source>
        <dbReference type="ARBA" id="ARBA00009014"/>
    </source>
</evidence>
<keyword evidence="5 9" id="KW-0548">Nucleotidyltransferase</keyword>
<organism evidence="11 12">
    <name type="scientific">Hoylesella nanceiensis</name>
    <dbReference type="NCBI Taxonomy" id="425941"/>
    <lineage>
        <taxon>Bacteria</taxon>
        <taxon>Pseudomonadati</taxon>
        <taxon>Bacteroidota</taxon>
        <taxon>Bacteroidia</taxon>
        <taxon>Bacteroidales</taxon>
        <taxon>Prevotellaceae</taxon>
        <taxon>Hoylesella</taxon>
    </lineage>
</organism>
<dbReference type="PANTHER" id="PTHR39321:SF3">
    <property type="entry name" value="PHOSPHOPANTETHEINE ADENYLYLTRANSFERASE"/>
    <property type="match status" value="1"/>
</dbReference>
<reference evidence="11 12" key="1">
    <citation type="submission" date="2021-07" db="EMBL/GenBank/DDBJ databases">
        <title>Genomic diversity and antimicrobial resistance of Prevotella spp. isolated from chronic lung disease airways.</title>
        <authorList>
            <person name="Webb K.A."/>
            <person name="Olagoke O.S."/>
            <person name="Baird T."/>
            <person name="Neill J."/>
            <person name="Pham A."/>
            <person name="Wells T.J."/>
            <person name="Ramsay K.A."/>
            <person name="Bell S.C."/>
            <person name="Sarovich D.S."/>
            <person name="Price E.P."/>
        </authorList>
    </citation>
    <scope>NUCLEOTIDE SEQUENCE [LARGE SCALE GENOMIC DNA]</scope>
    <source>
        <strain evidence="11 12">SCHI0011.S.12</strain>
    </source>
</reference>
<evidence type="ECO:0000256" key="4">
    <source>
        <dbReference type="ARBA" id="ARBA00022679"/>
    </source>
</evidence>
<evidence type="ECO:0000256" key="2">
    <source>
        <dbReference type="ARBA" id="ARBA00005019"/>
    </source>
</evidence>
<evidence type="ECO:0000256" key="1">
    <source>
        <dbReference type="ARBA" id="ARBA00002324"/>
    </source>
</evidence>
<keyword evidence="9" id="KW-0520">NAD</keyword>
<comment type="caution">
    <text evidence="11">The sequence shown here is derived from an EMBL/GenBank/DDBJ whole genome shotgun (WGS) entry which is preliminary data.</text>
</comment>
<dbReference type="Pfam" id="PF01467">
    <property type="entry name" value="CTP_transf_like"/>
    <property type="match status" value="1"/>
</dbReference>
<protein>
    <recommendedName>
        <fullName evidence="9">Probable nicotinate-nucleotide adenylyltransferase</fullName>
        <ecNumber evidence="9">2.7.7.18</ecNumber>
    </recommendedName>
    <alternativeName>
        <fullName evidence="9">Deamido-NAD(+) diphosphorylase</fullName>
    </alternativeName>
    <alternativeName>
        <fullName evidence="9">Deamido-NAD(+) pyrophosphorylase</fullName>
    </alternativeName>
    <alternativeName>
        <fullName evidence="9">Nicotinate mononucleotide adenylyltransferase</fullName>
        <shortName evidence="9">NaMN adenylyltransferase</shortName>
    </alternativeName>
</protein>
<keyword evidence="9" id="KW-0662">Pyridine nucleotide biosynthesis</keyword>
<dbReference type="GO" id="GO:0004515">
    <property type="term" value="F:nicotinate-nucleotide adenylyltransferase activity"/>
    <property type="evidence" value="ECO:0007669"/>
    <property type="project" value="UniProtKB-EC"/>
</dbReference>
<feature type="domain" description="Cytidyltransferase-like" evidence="10">
    <location>
        <begin position="6"/>
        <end position="165"/>
    </location>
</feature>
<comment type="catalytic activity">
    <reaction evidence="8 9">
        <text>nicotinate beta-D-ribonucleotide + ATP + H(+) = deamido-NAD(+) + diphosphate</text>
        <dbReference type="Rhea" id="RHEA:22860"/>
        <dbReference type="ChEBI" id="CHEBI:15378"/>
        <dbReference type="ChEBI" id="CHEBI:30616"/>
        <dbReference type="ChEBI" id="CHEBI:33019"/>
        <dbReference type="ChEBI" id="CHEBI:57502"/>
        <dbReference type="ChEBI" id="CHEBI:58437"/>
        <dbReference type="EC" id="2.7.7.18"/>
    </reaction>
</comment>
<dbReference type="CDD" id="cd02165">
    <property type="entry name" value="NMNAT"/>
    <property type="match status" value="1"/>
</dbReference>
<comment type="function">
    <text evidence="1 9">Catalyzes the reversible adenylation of nicotinate mononucleotide (NaMN) to nicotinic acid adenine dinucleotide (NaAD).</text>
</comment>
<dbReference type="EMBL" id="JAHXCT010000003">
    <property type="protein sequence ID" value="MBW4769197.1"/>
    <property type="molecule type" value="Genomic_DNA"/>
</dbReference>
<accession>A0ABS6YCA0</accession>
<dbReference type="RefSeq" id="WP_219480836.1">
    <property type="nucleotide sequence ID" value="NZ_JAHXCT010000003.1"/>
</dbReference>
<dbReference type="InterPro" id="IPR005248">
    <property type="entry name" value="NadD/NMNAT"/>
</dbReference>